<dbReference type="GO" id="GO:0005576">
    <property type="term" value="C:extracellular region"/>
    <property type="evidence" value="ECO:0007669"/>
    <property type="project" value="TreeGrafter"/>
</dbReference>
<dbReference type="GO" id="GO:0007232">
    <property type="term" value="P:osmosensory signaling pathway via Sho1 osmosensor"/>
    <property type="evidence" value="ECO:0007669"/>
    <property type="project" value="InterPro"/>
</dbReference>
<dbReference type="GO" id="GO:0006972">
    <property type="term" value="P:hyperosmotic response"/>
    <property type="evidence" value="ECO:0007669"/>
    <property type="project" value="TreeGrafter"/>
</dbReference>
<dbReference type="GO" id="GO:0005034">
    <property type="term" value="F:osmosensor activity"/>
    <property type="evidence" value="ECO:0007669"/>
    <property type="project" value="InterPro"/>
</dbReference>
<proteinExistence type="predicted"/>
<dbReference type="OrthoDB" id="3366093at2759"/>
<comment type="caution">
    <text evidence="3">The sequence shown here is derived from an EMBL/GenBank/DDBJ whole genome shotgun (WGS) entry which is preliminary data.</text>
</comment>
<gene>
    <name evidence="3" type="ORF">ZYGM_004642</name>
</gene>
<sequence>MVPSNTNSYSPPSSSATSNYISSIPSSTGSYTESVVSTSSAQSSTSTSNYAYSPVPSTPSPSTTTQNSVTTGTFSSDSSVSPQVTSTPSVAPSTSATQSTSTMHGYSMTESYWPVSGPTTTLAPSSNTPDDNWWVPTKIITQPAANTSVSSTSSQATATFPQAIAAATQNERPRGYSLLTIGFKKALNYNFLISSPLSSAQIFTFLPSILNNPFQGQFKNVSIHQIVPLQSESLDYMATIAEVYFPTKHISTLHSLITNSSSPLYEDADGSAKYLAELIDPTIPLTGLVPTGDESQGFESYGSTSSDGSTFPEDDNSGPSYEGALESSGKFASSNGGHGSSGGKTAGIVVGVVVGGCTYLTTMILLVRYFVKRQIKKTLLKDPEECSIDSNDSNLDLTQEKRNDYFNIEESTEPSTKIHDLVNNDTGPDIRVTSDGRRFQVPKISRPIATQNSLGWNEI</sequence>
<evidence type="ECO:0000313" key="3">
    <source>
        <dbReference type="EMBL" id="GCE98617.1"/>
    </source>
</evidence>
<feature type="transmembrane region" description="Helical" evidence="2">
    <location>
        <begin position="348"/>
        <end position="371"/>
    </location>
</feature>
<organism evidence="3 4">
    <name type="scientific">Zygosaccharomyces mellis</name>
    <dbReference type="NCBI Taxonomy" id="42258"/>
    <lineage>
        <taxon>Eukaryota</taxon>
        <taxon>Fungi</taxon>
        <taxon>Dikarya</taxon>
        <taxon>Ascomycota</taxon>
        <taxon>Saccharomycotina</taxon>
        <taxon>Saccharomycetes</taxon>
        <taxon>Saccharomycetales</taxon>
        <taxon>Saccharomycetaceae</taxon>
        <taxon>Zygosaccharomyces</taxon>
    </lineage>
</organism>
<protein>
    <submittedName>
        <fullName evidence="3">Uncharacterized protein</fullName>
    </submittedName>
</protein>
<dbReference type="GO" id="GO:0009986">
    <property type="term" value="C:cell surface"/>
    <property type="evidence" value="ECO:0007669"/>
    <property type="project" value="TreeGrafter"/>
</dbReference>
<dbReference type="Proteomes" id="UP000301737">
    <property type="component" value="Unassembled WGS sequence"/>
</dbReference>
<dbReference type="AlphaFoldDB" id="A0A4C2E332"/>
<dbReference type="PANTHER" id="PTHR35778:SF1">
    <property type="entry name" value="SIGNALING MUCIN HKR1-RELATED"/>
    <property type="match status" value="1"/>
</dbReference>
<dbReference type="GO" id="GO:0001402">
    <property type="term" value="P:signal transduction involved in filamentous growth"/>
    <property type="evidence" value="ECO:0007669"/>
    <property type="project" value="TreeGrafter"/>
</dbReference>
<name>A0A4C2E332_9SACH</name>
<keyword evidence="4" id="KW-1185">Reference proteome</keyword>
<keyword evidence="2" id="KW-1133">Transmembrane helix</keyword>
<dbReference type="GO" id="GO:0005886">
    <property type="term" value="C:plasma membrane"/>
    <property type="evidence" value="ECO:0007669"/>
    <property type="project" value="InterPro"/>
</dbReference>
<dbReference type="GO" id="GO:0030427">
    <property type="term" value="C:site of polarized growth"/>
    <property type="evidence" value="ECO:0007669"/>
    <property type="project" value="TreeGrafter"/>
</dbReference>
<dbReference type="GO" id="GO:0000282">
    <property type="term" value="P:cellular bud site selection"/>
    <property type="evidence" value="ECO:0007669"/>
    <property type="project" value="TreeGrafter"/>
</dbReference>
<dbReference type="EMBL" id="BIMX01000005">
    <property type="protein sequence ID" value="GCE98617.1"/>
    <property type="molecule type" value="Genomic_DNA"/>
</dbReference>
<evidence type="ECO:0000256" key="1">
    <source>
        <dbReference type="SAM" id="MobiDB-lite"/>
    </source>
</evidence>
<dbReference type="InterPro" id="IPR039295">
    <property type="entry name" value="MSB2"/>
</dbReference>
<dbReference type="PANTHER" id="PTHR35778">
    <property type="entry name" value="SIGNALING MUCIN HKR1-RELATED"/>
    <property type="match status" value="1"/>
</dbReference>
<feature type="compositionally biased region" description="Polar residues" evidence="1">
    <location>
        <begin position="293"/>
        <end position="309"/>
    </location>
</feature>
<dbReference type="GO" id="GO:0031505">
    <property type="term" value="P:fungal-type cell wall organization"/>
    <property type="evidence" value="ECO:0007669"/>
    <property type="project" value="TreeGrafter"/>
</dbReference>
<feature type="region of interest" description="Disordered" evidence="1">
    <location>
        <begin position="290"/>
        <end position="341"/>
    </location>
</feature>
<evidence type="ECO:0000256" key="2">
    <source>
        <dbReference type="SAM" id="Phobius"/>
    </source>
</evidence>
<feature type="region of interest" description="Disordered" evidence="1">
    <location>
        <begin position="1"/>
        <end position="102"/>
    </location>
</feature>
<reference evidence="3 4" key="1">
    <citation type="submission" date="2019-01" db="EMBL/GenBank/DDBJ databases">
        <title>Draft Genome Sequencing of Zygosaccharomyces mellis Ca-7.</title>
        <authorList>
            <person name="Shiwa Y."/>
            <person name="Kanesaki Y."/>
            <person name="Ishige T."/>
            <person name="Mura K."/>
            <person name="Hori T."/>
            <person name="Tamura T."/>
        </authorList>
    </citation>
    <scope>NUCLEOTIDE SEQUENCE [LARGE SCALE GENOMIC DNA]</scope>
    <source>
        <strain evidence="3 4">Ca-7</strain>
    </source>
</reference>
<accession>A0A4C2E332</accession>
<keyword evidence="2" id="KW-0812">Transmembrane</keyword>
<keyword evidence="2" id="KW-0472">Membrane</keyword>
<evidence type="ECO:0000313" key="4">
    <source>
        <dbReference type="Proteomes" id="UP000301737"/>
    </source>
</evidence>